<keyword evidence="1" id="KW-0732">Signal</keyword>
<evidence type="ECO:0000313" key="3">
    <source>
        <dbReference type="Proteomes" id="UP000823613"/>
    </source>
</evidence>
<accession>A0A9D9DIC3</accession>
<protein>
    <submittedName>
        <fullName evidence="2">Uncharacterized protein</fullName>
    </submittedName>
</protein>
<feature type="chain" id="PRO_5039000547" evidence="1">
    <location>
        <begin position="19"/>
        <end position="345"/>
    </location>
</feature>
<comment type="caution">
    <text evidence="2">The sequence shown here is derived from an EMBL/GenBank/DDBJ whole genome shotgun (WGS) entry which is preliminary data.</text>
</comment>
<gene>
    <name evidence="2" type="ORF">IAC58_04265</name>
</gene>
<evidence type="ECO:0000256" key="1">
    <source>
        <dbReference type="SAM" id="SignalP"/>
    </source>
</evidence>
<name>A0A9D9DIC3_9BACL</name>
<dbReference type="EMBL" id="JADIMY010000086">
    <property type="protein sequence ID" value="MBO8427751.1"/>
    <property type="molecule type" value="Genomic_DNA"/>
</dbReference>
<organism evidence="2 3">
    <name type="scientific">Candidatus Onthovivens merdipullorum</name>
    <dbReference type="NCBI Taxonomy" id="2840889"/>
    <lineage>
        <taxon>Bacteria</taxon>
        <taxon>Bacillati</taxon>
        <taxon>Bacillota</taxon>
        <taxon>Bacilli</taxon>
        <taxon>Bacillales</taxon>
        <taxon>Candidatus Onthovivens</taxon>
    </lineage>
</organism>
<reference evidence="2" key="2">
    <citation type="journal article" date="2021" name="PeerJ">
        <title>Extensive microbial diversity within the chicken gut microbiome revealed by metagenomics and culture.</title>
        <authorList>
            <person name="Gilroy R."/>
            <person name="Ravi A."/>
            <person name="Getino M."/>
            <person name="Pursley I."/>
            <person name="Horton D.L."/>
            <person name="Alikhan N.F."/>
            <person name="Baker D."/>
            <person name="Gharbi K."/>
            <person name="Hall N."/>
            <person name="Watson M."/>
            <person name="Adriaenssens E.M."/>
            <person name="Foster-Nyarko E."/>
            <person name="Jarju S."/>
            <person name="Secka A."/>
            <person name="Antonio M."/>
            <person name="Oren A."/>
            <person name="Chaudhuri R.R."/>
            <person name="La Ragione R."/>
            <person name="Hildebrand F."/>
            <person name="Pallen M.J."/>
        </authorList>
    </citation>
    <scope>NUCLEOTIDE SEQUENCE</scope>
    <source>
        <strain evidence="2">11159</strain>
    </source>
</reference>
<sequence>MRKLLILFTSLLSLTSLGFIKKNALSSKNYTEKTYKAPSYYQIKNFVHSFDSKNEYLVGEVPLTIKLINTQYYVGINYIDKNNKEINLIEETVRDKVSSSNKNYTLDFKLPLANLKANSKITIYIEAPLLRNELEITYNITNPKEIIDLSENNKIYYNFEYFNNTGKNYFYEVVPTSFIECEKNIFYFDYFSFKDFYIESNYSNTPNPYLYIYDKSTLFLNVFTTMSGESTSKKFTPLILTKDGNKYYIGYKNKIYLNKNNNIMYLNNLGNYIEVEDRIYMPSNYYYTYKDFKIGIYFKNFSSFKYRLTYEIEIHFEENYRKEDSVIYKEYGYVTQDDVLEGVKV</sequence>
<feature type="signal peptide" evidence="1">
    <location>
        <begin position="1"/>
        <end position="18"/>
    </location>
</feature>
<proteinExistence type="predicted"/>
<evidence type="ECO:0000313" key="2">
    <source>
        <dbReference type="EMBL" id="MBO8427751.1"/>
    </source>
</evidence>
<reference evidence="2" key="1">
    <citation type="submission" date="2020-10" db="EMBL/GenBank/DDBJ databases">
        <authorList>
            <person name="Gilroy R."/>
        </authorList>
    </citation>
    <scope>NUCLEOTIDE SEQUENCE</scope>
    <source>
        <strain evidence="2">11159</strain>
    </source>
</reference>
<dbReference type="AlphaFoldDB" id="A0A9D9DIC3"/>
<dbReference type="Proteomes" id="UP000823613">
    <property type="component" value="Unassembled WGS sequence"/>
</dbReference>